<dbReference type="EMBL" id="JAGGLB010000019">
    <property type="protein sequence ID" value="MBP1993434.1"/>
    <property type="molecule type" value="Genomic_DNA"/>
</dbReference>
<organism evidence="1 2">
    <name type="scientific">Paenibacillus eucommiae</name>
    <dbReference type="NCBI Taxonomy" id="1355755"/>
    <lineage>
        <taxon>Bacteria</taxon>
        <taxon>Bacillati</taxon>
        <taxon>Bacillota</taxon>
        <taxon>Bacilli</taxon>
        <taxon>Bacillales</taxon>
        <taxon>Paenibacillaceae</taxon>
        <taxon>Paenibacillus</taxon>
    </lineage>
</organism>
<sequence length="76" mass="8742">MVLFIYIKNKFFREEQSFRSPPPPNGACVVPNDVFLIVKASVPGQSVTLTMIFIVKRGRMATLLVVEREFNDVFHR</sequence>
<reference evidence="1 2" key="1">
    <citation type="submission" date="2021-03" db="EMBL/GenBank/DDBJ databases">
        <title>Genomic Encyclopedia of Type Strains, Phase IV (KMG-IV): sequencing the most valuable type-strain genomes for metagenomic binning, comparative biology and taxonomic classification.</title>
        <authorList>
            <person name="Goeker M."/>
        </authorList>
    </citation>
    <scope>NUCLEOTIDE SEQUENCE [LARGE SCALE GENOMIC DNA]</scope>
    <source>
        <strain evidence="1 2">DSM 26048</strain>
    </source>
</reference>
<gene>
    <name evidence="1" type="ORF">J2Z66_005056</name>
</gene>
<dbReference type="Proteomes" id="UP001519287">
    <property type="component" value="Unassembled WGS sequence"/>
</dbReference>
<evidence type="ECO:0000313" key="1">
    <source>
        <dbReference type="EMBL" id="MBP1993434.1"/>
    </source>
</evidence>
<keyword evidence="2" id="KW-1185">Reference proteome</keyword>
<evidence type="ECO:0000313" key="2">
    <source>
        <dbReference type="Proteomes" id="UP001519287"/>
    </source>
</evidence>
<protein>
    <submittedName>
        <fullName evidence="1">Uncharacterized protein</fullName>
    </submittedName>
</protein>
<name>A0ABS4J3Q3_9BACL</name>
<proteinExistence type="predicted"/>
<accession>A0ABS4J3Q3</accession>
<comment type="caution">
    <text evidence="1">The sequence shown here is derived from an EMBL/GenBank/DDBJ whole genome shotgun (WGS) entry which is preliminary data.</text>
</comment>